<organism evidence="2 3">
    <name type="scientific">Selenomonas ruminis</name>
    <dbReference type="NCBI Taxonomy" id="2593411"/>
    <lineage>
        <taxon>Bacteria</taxon>
        <taxon>Bacillati</taxon>
        <taxon>Bacillota</taxon>
        <taxon>Negativicutes</taxon>
        <taxon>Selenomonadales</taxon>
        <taxon>Selenomonadaceae</taxon>
        <taxon>Selenomonas</taxon>
    </lineage>
</organism>
<evidence type="ECO:0000313" key="3">
    <source>
        <dbReference type="Proteomes" id="UP000323646"/>
    </source>
</evidence>
<dbReference type="EMBL" id="VTOY01000004">
    <property type="protein sequence ID" value="TYZ23053.1"/>
    <property type="molecule type" value="Genomic_DNA"/>
</dbReference>
<dbReference type="InterPro" id="IPR029064">
    <property type="entry name" value="Ribosomal_eL30-like_sf"/>
</dbReference>
<dbReference type="Gene3D" id="3.30.1330.30">
    <property type="match status" value="1"/>
</dbReference>
<sequence length="81" mass="8544">MTLDTLKSANRVIGIKQATKAVKRGNVQTVFVADDADDRVIEPLKVLCQGNEIPVGHAETMRELGQACGIEVGAAAVAVLK</sequence>
<keyword evidence="2" id="KW-0687">Ribonucleoprotein</keyword>
<keyword evidence="2" id="KW-0689">Ribosomal protein</keyword>
<proteinExistence type="predicted"/>
<dbReference type="SUPFAM" id="SSF55315">
    <property type="entry name" value="L30e-like"/>
    <property type="match status" value="1"/>
</dbReference>
<keyword evidence="3" id="KW-1185">Reference proteome</keyword>
<dbReference type="Proteomes" id="UP000323646">
    <property type="component" value="Unassembled WGS sequence"/>
</dbReference>
<feature type="domain" description="Ribosomal protein eL8/eL30/eS12/Gadd45" evidence="1">
    <location>
        <begin position="7"/>
        <end position="80"/>
    </location>
</feature>
<name>A0A5D6W429_9FIRM</name>
<dbReference type="PRINTS" id="PR00884">
    <property type="entry name" value="RIBOSOMALHS6"/>
</dbReference>
<evidence type="ECO:0000259" key="1">
    <source>
        <dbReference type="Pfam" id="PF01248"/>
    </source>
</evidence>
<comment type="caution">
    <text evidence="2">The sequence shown here is derived from an EMBL/GenBank/DDBJ whole genome shotgun (WGS) entry which is preliminary data.</text>
</comment>
<dbReference type="InterPro" id="IPR004038">
    <property type="entry name" value="Ribosomal_eL8/eL30/eS12/Gad45"/>
</dbReference>
<evidence type="ECO:0000313" key="2">
    <source>
        <dbReference type="EMBL" id="TYZ23053.1"/>
    </source>
</evidence>
<dbReference type="RefSeq" id="WP_149171411.1">
    <property type="nucleotide sequence ID" value="NZ_VTOY01000004.1"/>
</dbReference>
<dbReference type="Pfam" id="PF01248">
    <property type="entry name" value="Ribosomal_L7Ae"/>
    <property type="match status" value="1"/>
</dbReference>
<protein>
    <submittedName>
        <fullName evidence="2">50S ribosomal protein L7ae-like protein</fullName>
    </submittedName>
</protein>
<dbReference type="GO" id="GO:0005840">
    <property type="term" value="C:ribosome"/>
    <property type="evidence" value="ECO:0007669"/>
    <property type="project" value="UniProtKB-KW"/>
</dbReference>
<gene>
    <name evidence="2" type="ORF">FZ040_07485</name>
</gene>
<accession>A0A5D6W429</accession>
<reference evidence="2 3" key="1">
    <citation type="submission" date="2019-08" db="EMBL/GenBank/DDBJ databases">
        <title>Selenomonas sp. mPRGC5 and Selenomonas sp. mPRGC8 isolated from ruminal fluid of dairy goat (Capra hircus).</title>
        <authorList>
            <person name="Poothong S."/>
            <person name="Nuengjamnong C."/>
            <person name="Tanasupawat S."/>
        </authorList>
    </citation>
    <scope>NUCLEOTIDE SEQUENCE [LARGE SCALE GENOMIC DNA]</scope>
    <source>
        <strain evidence="3">mPRGC5</strain>
    </source>
</reference>
<dbReference type="OrthoDB" id="1634364at2"/>
<dbReference type="AlphaFoldDB" id="A0A5D6W429"/>